<keyword evidence="2" id="KW-0472">Membrane</keyword>
<evidence type="ECO:0000313" key="5">
    <source>
        <dbReference type="Proteomes" id="UP000824169"/>
    </source>
</evidence>
<dbReference type="InterPro" id="IPR038729">
    <property type="entry name" value="Rad50/SbcC_AAA"/>
</dbReference>
<dbReference type="AlphaFoldDB" id="A0A9D1P2K7"/>
<feature type="transmembrane region" description="Helical" evidence="2">
    <location>
        <begin position="275"/>
        <end position="292"/>
    </location>
</feature>
<dbReference type="Gene3D" id="3.40.50.300">
    <property type="entry name" value="P-loop containing nucleotide triphosphate hydrolases"/>
    <property type="match status" value="2"/>
</dbReference>
<keyword evidence="2" id="KW-0812">Transmembrane</keyword>
<dbReference type="Proteomes" id="UP000824169">
    <property type="component" value="Unassembled WGS sequence"/>
</dbReference>
<evidence type="ECO:0000256" key="2">
    <source>
        <dbReference type="SAM" id="Phobius"/>
    </source>
</evidence>
<dbReference type="PANTHER" id="PTHR41259:SF1">
    <property type="entry name" value="DOUBLE-STRAND BREAK REPAIR RAD50 ATPASE, PUTATIVE-RELATED"/>
    <property type="match status" value="1"/>
</dbReference>
<dbReference type="InterPro" id="IPR027417">
    <property type="entry name" value="P-loop_NTPase"/>
</dbReference>
<reference evidence="4" key="1">
    <citation type="submission" date="2020-10" db="EMBL/GenBank/DDBJ databases">
        <authorList>
            <person name="Gilroy R."/>
        </authorList>
    </citation>
    <scope>NUCLEOTIDE SEQUENCE</scope>
    <source>
        <strain evidence="4">CHK188-20938</strain>
    </source>
</reference>
<sequence>MKIRELNIKGFGKFQGTRILLEDGINLISGENESGKSTLHAFVRGMLFGQRRQRGRASRNDSYSRYEPWENPGFYGGSLRFESGGKEFRLSRNFSRGQRAEQLVCESDGECLSLEDGDLDMLLGGISETVFDNTVSVEQMKGVTGEGLARELNNYMAGCQGGGDGTLDLKKAEENLKERRKELERELQERQKAGEARQQEIRARLSYLRRECEKVREELEEAVEVLKGHAAAADLPREGTRERQGRARKFFAALAFLLALGSLFLLRDLSLPPRIFLAVLFLGLSIFAGAGIRHRKNTAGETGREETGKLQWSTEYLRGELKDRERACANAEEEYRESGVLLAKRDPLETDLQALRLAGQVIRQLSADMQRRMGGRLRENISRLLQAITAGKYTGVSLDEELHMTLHTRENAVPLSRVSRGTVEQVYLALRLASAKLLCPEEELPLFLDEVFAQYDDRRLCQALRVLGEQSRQVLLFTCQNREEYYLKQLKIPYHKIVLQEENT</sequence>
<accession>A0A9D1P2K7</accession>
<dbReference type="GO" id="GO:0016887">
    <property type="term" value="F:ATP hydrolysis activity"/>
    <property type="evidence" value="ECO:0007669"/>
    <property type="project" value="InterPro"/>
</dbReference>
<evidence type="ECO:0000256" key="1">
    <source>
        <dbReference type="SAM" id="Coils"/>
    </source>
</evidence>
<name>A0A9D1P2K7_9FIRM</name>
<evidence type="ECO:0000313" key="4">
    <source>
        <dbReference type="EMBL" id="HIV25350.1"/>
    </source>
</evidence>
<organism evidence="4 5">
    <name type="scientific">Candidatus Scatomonas pullistercoris</name>
    <dbReference type="NCBI Taxonomy" id="2840920"/>
    <lineage>
        <taxon>Bacteria</taxon>
        <taxon>Bacillati</taxon>
        <taxon>Bacillota</taxon>
        <taxon>Clostridia</taxon>
        <taxon>Lachnospirales</taxon>
        <taxon>Lachnospiraceae</taxon>
        <taxon>Lachnospiraceae incertae sedis</taxon>
        <taxon>Candidatus Scatomonas</taxon>
    </lineage>
</organism>
<dbReference type="EMBL" id="DVOO01000016">
    <property type="protein sequence ID" value="HIV25350.1"/>
    <property type="molecule type" value="Genomic_DNA"/>
</dbReference>
<comment type="caution">
    <text evidence="4">The sequence shown here is derived from an EMBL/GenBank/DDBJ whole genome shotgun (WGS) entry which is preliminary data.</text>
</comment>
<dbReference type="SUPFAM" id="SSF52540">
    <property type="entry name" value="P-loop containing nucleoside triphosphate hydrolases"/>
    <property type="match status" value="1"/>
</dbReference>
<gene>
    <name evidence="4" type="ORF">IAB71_06125</name>
</gene>
<dbReference type="Pfam" id="PF13476">
    <property type="entry name" value="AAA_23"/>
    <property type="match status" value="1"/>
</dbReference>
<feature type="coiled-coil region" evidence="1">
    <location>
        <begin position="166"/>
        <end position="229"/>
    </location>
</feature>
<evidence type="ECO:0000259" key="3">
    <source>
        <dbReference type="Pfam" id="PF13476"/>
    </source>
</evidence>
<feature type="domain" description="Rad50/SbcC-type AAA" evidence="3">
    <location>
        <begin position="6"/>
        <end position="220"/>
    </location>
</feature>
<proteinExistence type="predicted"/>
<dbReference type="GO" id="GO:0006302">
    <property type="term" value="P:double-strand break repair"/>
    <property type="evidence" value="ECO:0007669"/>
    <property type="project" value="InterPro"/>
</dbReference>
<keyword evidence="2" id="KW-1133">Transmembrane helix</keyword>
<dbReference type="PANTHER" id="PTHR41259">
    <property type="entry name" value="DOUBLE-STRAND BREAK REPAIR RAD50 ATPASE, PUTATIVE-RELATED"/>
    <property type="match status" value="1"/>
</dbReference>
<keyword evidence="1" id="KW-0175">Coiled coil</keyword>
<reference evidence="4" key="2">
    <citation type="journal article" date="2021" name="PeerJ">
        <title>Extensive microbial diversity within the chicken gut microbiome revealed by metagenomics and culture.</title>
        <authorList>
            <person name="Gilroy R."/>
            <person name="Ravi A."/>
            <person name="Getino M."/>
            <person name="Pursley I."/>
            <person name="Horton D.L."/>
            <person name="Alikhan N.F."/>
            <person name="Baker D."/>
            <person name="Gharbi K."/>
            <person name="Hall N."/>
            <person name="Watson M."/>
            <person name="Adriaenssens E.M."/>
            <person name="Foster-Nyarko E."/>
            <person name="Jarju S."/>
            <person name="Secka A."/>
            <person name="Antonio M."/>
            <person name="Oren A."/>
            <person name="Chaudhuri R.R."/>
            <person name="La Ragione R."/>
            <person name="Hildebrand F."/>
            <person name="Pallen M.J."/>
        </authorList>
    </citation>
    <scope>NUCLEOTIDE SEQUENCE</scope>
    <source>
        <strain evidence="4">CHK188-20938</strain>
    </source>
</reference>
<protein>
    <submittedName>
        <fullName evidence="4">AAA family ATPase</fullName>
    </submittedName>
</protein>
<feature type="transmembrane region" description="Helical" evidence="2">
    <location>
        <begin position="250"/>
        <end position="269"/>
    </location>
</feature>